<accession>A0ACC0AUE2</accession>
<protein>
    <submittedName>
        <fullName evidence="1">Uncharacterized protein</fullName>
    </submittedName>
</protein>
<name>A0ACC0AUE2_CATRO</name>
<evidence type="ECO:0000313" key="2">
    <source>
        <dbReference type="Proteomes" id="UP001060085"/>
    </source>
</evidence>
<keyword evidence="2" id="KW-1185">Reference proteome</keyword>
<organism evidence="1 2">
    <name type="scientific">Catharanthus roseus</name>
    <name type="common">Madagascar periwinkle</name>
    <name type="synonym">Vinca rosea</name>
    <dbReference type="NCBI Taxonomy" id="4058"/>
    <lineage>
        <taxon>Eukaryota</taxon>
        <taxon>Viridiplantae</taxon>
        <taxon>Streptophyta</taxon>
        <taxon>Embryophyta</taxon>
        <taxon>Tracheophyta</taxon>
        <taxon>Spermatophyta</taxon>
        <taxon>Magnoliopsida</taxon>
        <taxon>eudicotyledons</taxon>
        <taxon>Gunneridae</taxon>
        <taxon>Pentapetalae</taxon>
        <taxon>asterids</taxon>
        <taxon>lamiids</taxon>
        <taxon>Gentianales</taxon>
        <taxon>Apocynaceae</taxon>
        <taxon>Rauvolfioideae</taxon>
        <taxon>Vinceae</taxon>
        <taxon>Catharanthinae</taxon>
        <taxon>Catharanthus</taxon>
    </lineage>
</organism>
<reference evidence="2" key="1">
    <citation type="journal article" date="2023" name="Nat. Plants">
        <title>Single-cell RNA sequencing provides a high-resolution roadmap for understanding the multicellular compartmentation of specialized metabolism.</title>
        <authorList>
            <person name="Sun S."/>
            <person name="Shen X."/>
            <person name="Li Y."/>
            <person name="Li Y."/>
            <person name="Wang S."/>
            <person name="Li R."/>
            <person name="Zhang H."/>
            <person name="Shen G."/>
            <person name="Guo B."/>
            <person name="Wei J."/>
            <person name="Xu J."/>
            <person name="St-Pierre B."/>
            <person name="Chen S."/>
            <person name="Sun C."/>
        </authorList>
    </citation>
    <scope>NUCLEOTIDE SEQUENCE [LARGE SCALE GENOMIC DNA]</scope>
</reference>
<dbReference type="EMBL" id="CM044705">
    <property type="protein sequence ID" value="KAI5663960.1"/>
    <property type="molecule type" value="Genomic_DNA"/>
</dbReference>
<proteinExistence type="predicted"/>
<evidence type="ECO:0000313" key="1">
    <source>
        <dbReference type="EMBL" id="KAI5663960.1"/>
    </source>
</evidence>
<dbReference type="Proteomes" id="UP001060085">
    <property type="component" value="Linkage Group LG05"/>
</dbReference>
<sequence>MTKSIKYISKNTCFINHKYESIGLRAYTNTRSVSIEFHCLELLIKYLRKCFEDSLKWKSERIWCFHSQFGELFWKFGVANEVQNNVKPLNTNSLTSKRNFLANDVCDLESLLVKTSWILRYISRIFQRHSSRINEGTLESVENLSLYYHHPFKETMFQTLDLLDLLFELKKNSYSVEMLVDKLDALFAYSLLNLECLGNFHSIIPFNASSISNVAYLLWLFEEMDWRTNPFKGGADGMIGDAQDIIELLQGPVMRAKAKRMEEEH</sequence>
<gene>
    <name evidence="1" type="ORF">M9H77_23283</name>
</gene>
<comment type="caution">
    <text evidence="1">The sequence shown here is derived from an EMBL/GenBank/DDBJ whole genome shotgun (WGS) entry which is preliminary data.</text>
</comment>